<dbReference type="NCBIfam" id="TIGR03083">
    <property type="entry name" value="maleylpyruvate isomerase family mycothiol-dependent enzyme"/>
    <property type="match status" value="1"/>
</dbReference>
<feature type="domain" description="Mycothiol-dependent maleylpyruvate isomerase metal-binding" evidence="1">
    <location>
        <begin position="13"/>
        <end position="149"/>
    </location>
</feature>
<sequence>MGLDDLDPFAILDTEAERLDRYFAGLDDAAWLRSSRCAGWTVRDVLAHLAGEEAYNHACLDDDLEGLSARMESAGITSLADFNDWTVRTRRDRSVAEVLEEWRTENGDTRRRLRTLGRDAALPTMSGPYPVGLQVFHYASEYATHADDIGVPDSATPARVRWRARFGTFALTERAAPVSVEQDGDGGYHVNTAGARATLTPCEFVSATVGRLPASHPLDPRLREALRCLA</sequence>
<dbReference type="Gene3D" id="1.20.120.450">
    <property type="entry name" value="dinb family like domain"/>
    <property type="match status" value="1"/>
</dbReference>
<dbReference type="EMBL" id="VFOZ01000001">
    <property type="protein sequence ID" value="TQM00139.1"/>
    <property type="molecule type" value="Genomic_DNA"/>
</dbReference>
<dbReference type="RefSeq" id="WP_246122144.1">
    <property type="nucleotide sequence ID" value="NZ_VFOZ01000001.1"/>
</dbReference>
<keyword evidence="3" id="KW-1185">Reference proteome</keyword>
<dbReference type="InterPro" id="IPR024344">
    <property type="entry name" value="MDMPI_metal-binding"/>
</dbReference>
<gene>
    <name evidence="2" type="ORF">FB559_5846</name>
</gene>
<evidence type="ECO:0000313" key="3">
    <source>
        <dbReference type="Proteomes" id="UP000316096"/>
    </source>
</evidence>
<reference evidence="2 3" key="1">
    <citation type="submission" date="2019-06" db="EMBL/GenBank/DDBJ databases">
        <title>Sequencing the genomes of 1000 actinobacteria strains.</title>
        <authorList>
            <person name="Klenk H.-P."/>
        </authorList>
    </citation>
    <scope>NUCLEOTIDE SEQUENCE [LARGE SCALE GENOMIC DNA]</scope>
    <source>
        <strain evidence="2 3">DSM 102200</strain>
    </source>
</reference>
<dbReference type="Pfam" id="PF11716">
    <property type="entry name" value="MDMPI_N"/>
    <property type="match status" value="1"/>
</dbReference>
<protein>
    <submittedName>
        <fullName evidence="2">Uncharacterized protein (TIGR03083 family)</fullName>
    </submittedName>
</protein>
<dbReference type="SUPFAM" id="SSF109854">
    <property type="entry name" value="DinB/YfiT-like putative metalloenzymes"/>
    <property type="match status" value="1"/>
</dbReference>
<dbReference type="Proteomes" id="UP000316096">
    <property type="component" value="Unassembled WGS sequence"/>
</dbReference>
<dbReference type="GO" id="GO:0046872">
    <property type="term" value="F:metal ion binding"/>
    <property type="evidence" value="ECO:0007669"/>
    <property type="project" value="InterPro"/>
</dbReference>
<evidence type="ECO:0000259" key="1">
    <source>
        <dbReference type="Pfam" id="PF11716"/>
    </source>
</evidence>
<accession>A0A543CSX7</accession>
<comment type="caution">
    <text evidence="2">The sequence shown here is derived from an EMBL/GenBank/DDBJ whole genome shotgun (WGS) entry which is preliminary data.</text>
</comment>
<evidence type="ECO:0000313" key="2">
    <source>
        <dbReference type="EMBL" id="TQM00139.1"/>
    </source>
</evidence>
<dbReference type="InterPro" id="IPR034660">
    <property type="entry name" value="DinB/YfiT-like"/>
</dbReference>
<name>A0A543CSX7_9ACTN</name>
<dbReference type="InterPro" id="IPR017517">
    <property type="entry name" value="Maleyloyr_isom"/>
</dbReference>
<proteinExistence type="predicted"/>
<organism evidence="2 3">
    <name type="scientific">Actinoallomurus bryophytorum</name>
    <dbReference type="NCBI Taxonomy" id="1490222"/>
    <lineage>
        <taxon>Bacteria</taxon>
        <taxon>Bacillati</taxon>
        <taxon>Actinomycetota</taxon>
        <taxon>Actinomycetes</taxon>
        <taxon>Streptosporangiales</taxon>
        <taxon>Thermomonosporaceae</taxon>
        <taxon>Actinoallomurus</taxon>
    </lineage>
</organism>
<dbReference type="AlphaFoldDB" id="A0A543CSX7"/>